<dbReference type="EMBL" id="KB644410">
    <property type="protein sequence ID" value="EPS28251.1"/>
    <property type="molecule type" value="Genomic_DNA"/>
</dbReference>
<dbReference type="STRING" id="933388.S7ZHT2"/>
<keyword evidence="3" id="KW-1185">Reference proteome</keyword>
<gene>
    <name evidence="2" type="ORF">PDE_03197</name>
</gene>
<keyword evidence="1" id="KW-0812">Transmembrane</keyword>
<organism evidence="2 3">
    <name type="scientific">Penicillium oxalicum (strain 114-2 / CGMCC 5302)</name>
    <name type="common">Penicillium decumbens</name>
    <dbReference type="NCBI Taxonomy" id="933388"/>
    <lineage>
        <taxon>Eukaryota</taxon>
        <taxon>Fungi</taxon>
        <taxon>Dikarya</taxon>
        <taxon>Ascomycota</taxon>
        <taxon>Pezizomycotina</taxon>
        <taxon>Eurotiomycetes</taxon>
        <taxon>Eurotiomycetidae</taxon>
        <taxon>Eurotiales</taxon>
        <taxon>Aspergillaceae</taxon>
        <taxon>Penicillium</taxon>
    </lineage>
</organism>
<evidence type="ECO:0000313" key="3">
    <source>
        <dbReference type="Proteomes" id="UP000019376"/>
    </source>
</evidence>
<evidence type="ECO:0000256" key="1">
    <source>
        <dbReference type="SAM" id="Phobius"/>
    </source>
</evidence>
<keyword evidence="1" id="KW-0472">Membrane</keyword>
<accession>S7ZHT2</accession>
<protein>
    <submittedName>
        <fullName evidence="2">Uncharacterized protein</fullName>
    </submittedName>
</protein>
<dbReference type="OrthoDB" id="443402at2759"/>
<dbReference type="HOGENOM" id="CLU_1283648_0_0_1"/>
<reference evidence="2 3" key="1">
    <citation type="journal article" date="2013" name="PLoS ONE">
        <title>Genomic and secretomic analyses reveal unique features of the lignocellulolytic enzyme system of Penicillium decumbens.</title>
        <authorList>
            <person name="Liu G."/>
            <person name="Zhang L."/>
            <person name="Wei X."/>
            <person name="Zou G."/>
            <person name="Qin Y."/>
            <person name="Ma L."/>
            <person name="Li J."/>
            <person name="Zheng H."/>
            <person name="Wang S."/>
            <person name="Wang C."/>
            <person name="Xun L."/>
            <person name="Zhao G.-P."/>
            <person name="Zhou Z."/>
            <person name="Qu Y."/>
        </authorList>
    </citation>
    <scope>NUCLEOTIDE SEQUENCE [LARGE SCALE GENOMIC DNA]</scope>
    <source>
        <strain evidence="3">114-2 / CGMCC 5302</strain>
    </source>
</reference>
<dbReference type="Proteomes" id="UP000019376">
    <property type="component" value="Unassembled WGS sequence"/>
</dbReference>
<proteinExistence type="predicted"/>
<evidence type="ECO:0000313" key="2">
    <source>
        <dbReference type="EMBL" id="EPS28251.1"/>
    </source>
</evidence>
<name>S7ZHT2_PENO1</name>
<feature type="transmembrane region" description="Helical" evidence="1">
    <location>
        <begin position="188"/>
        <end position="210"/>
    </location>
</feature>
<keyword evidence="1" id="KW-1133">Transmembrane helix</keyword>
<sequence length="215" mass="24060">MTTLGPSLCLGTFGYLEITVWQYLIISVMRGAGQNQSIWRWLLENGADPHFMVSGPDEEWRIGHLVHVTLVLGRERRRLENIHLLHCFHGHPTSKKYPNPDDTGIRMTLVDIIREKQFEDEEELVELVERKMLLFGDEPEKAEPSGRISEGDVDEEAGGTTLTSKAEIAVYTPHDQVLPGSEGNGMMLSAYTLGLLSAVIVAYLIPHFAFNVTSS</sequence>
<dbReference type="AlphaFoldDB" id="S7ZHT2"/>